<keyword evidence="2" id="KW-1185">Reference proteome</keyword>
<dbReference type="EMBL" id="BPLR01012613">
    <property type="protein sequence ID" value="GIY55200.1"/>
    <property type="molecule type" value="Genomic_DNA"/>
</dbReference>
<accession>A0AAV4UC56</accession>
<gene>
    <name evidence="1" type="ORF">CEXT_222681</name>
</gene>
<protein>
    <submittedName>
        <fullName evidence="1">Uncharacterized protein</fullName>
    </submittedName>
</protein>
<feature type="non-terminal residue" evidence="1">
    <location>
        <position position="1"/>
    </location>
</feature>
<name>A0AAV4UC56_CAEEX</name>
<comment type="caution">
    <text evidence="1">The sequence shown here is derived from an EMBL/GenBank/DDBJ whole genome shotgun (WGS) entry which is preliminary data.</text>
</comment>
<sequence>HVRQPVFDSTELYQSACRGLQKRRVMMNKTMSRLFTLPDCLICLSDKLPSPFLSQLTSLPPPAKYRKSKSCLISLSDKLPSPFLNQFTSLPPPAAAKDKTKRSFPPADGVHLLEGAPTIISATRRIRAPFFHCPDNDVLSRPNLLLPGLSSELSRFACCRGG</sequence>
<evidence type="ECO:0000313" key="1">
    <source>
        <dbReference type="EMBL" id="GIY55200.1"/>
    </source>
</evidence>
<proteinExistence type="predicted"/>
<dbReference type="AlphaFoldDB" id="A0AAV4UC56"/>
<evidence type="ECO:0000313" key="2">
    <source>
        <dbReference type="Proteomes" id="UP001054945"/>
    </source>
</evidence>
<organism evidence="1 2">
    <name type="scientific">Caerostris extrusa</name>
    <name type="common">Bark spider</name>
    <name type="synonym">Caerostris bankana</name>
    <dbReference type="NCBI Taxonomy" id="172846"/>
    <lineage>
        <taxon>Eukaryota</taxon>
        <taxon>Metazoa</taxon>
        <taxon>Ecdysozoa</taxon>
        <taxon>Arthropoda</taxon>
        <taxon>Chelicerata</taxon>
        <taxon>Arachnida</taxon>
        <taxon>Araneae</taxon>
        <taxon>Araneomorphae</taxon>
        <taxon>Entelegynae</taxon>
        <taxon>Araneoidea</taxon>
        <taxon>Araneidae</taxon>
        <taxon>Caerostris</taxon>
    </lineage>
</organism>
<dbReference type="Proteomes" id="UP001054945">
    <property type="component" value="Unassembled WGS sequence"/>
</dbReference>
<reference evidence="1 2" key="1">
    <citation type="submission" date="2021-06" db="EMBL/GenBank/DDBJ databases">
        <title>Caerostris extrusa draft genome.</title>
        <authorList>
            <person name="Kono N."/>
            <person name="Arakawa K."/>
        </authorList>
    </citation>
    <scope>NUCLEOTIDE SEQUENCE [LARGE SCALE GENOMIC DNA]</scope>
</reference>